<dbReference type="Gramene" id="AET2Gv20124900.15">
    <property type="protein sequence ID" value="AET2Gv20124900.15"/>
    <property type="gene ID" value="AET2Gv20124900"/>
</dbReference>
<dbReference type="EnsemblPlants" id="AET2Gv20124900.15">
    <property type="protein sequence ID" value="AET2Gv20124900.15"/>
    <property type="gene ID" value="AET2Gv20124900"/>
</dbReference>
<dbReference type="AlphaFoldDB" id="A0A453AGH0"/>
<evidence type="ECO:0000313" key="2">
    <source>
        <dbReference type="EnsemblPlants" id="AET2Gv20124900.15"/>
    </source>
</evidence>
<organism evidence="2 3">
    <name type="scientific">Aegilops tauschii subsp. strangulata</name>
    <name type="common">Goatgrass</name>
    <dbReference type="NCBI Taxonomy" id="200361"/>
    <lineage>
        <taxon>Eukaryota</taxon>
        <taxon>Viridiplantae</taxon>
        <taxon>Streptophyta</taxon>
        <taxon>Embryophyta</taxon>
        <taxon>Tracheophyta</taxon>
        <taxon>Spermatophyta</taxon>
        <taxon>Magnoliopsida</taxon>
        <taxon>Liliopsida</taxon>
        <taxon>Poales</taxon>
        <taxon>Poaceae</taxon>
        <taxon>BOP clade</taxon>
        <taxon>Pooideae</taxon>
        <taxon>Triticodae</taxon>
        <taxon>Triticeae</taxon>
        <taxon>Triticinae</taxon>
        <taxon>Aegilops</taxon>
    </lineage>
</organism>
<reference evidence="2" key="5">
    <citation type="journal article" date="2021" name="G3 (Bethesda)">
        <title>Aegilops tauschii genome assembly Aet v5.0 features greater sequence contiguity and improved annotation.</title>
        <authorList>
            <person name="Wang L."/>
            <person name="Zhu T."/>
            <person name="Rodriguez J.C."/>
            <person name="Deal K.R."/>
            <person name="Dubcovsky J."/>
            <person name="McGuire P.E."/>
            <person name="Lux T."/>
            <person name="Spannagl M."/>
            <person name="Mayer K.F.X."/>
            <person name="Baldrich P."/>
            <person name="Meyers B.C."/>
            <person name="Huo N."/>
            <person name="Gu Y.Q."/>
            <person name="Zhou H."/>
            <person name="Devos K.M."/>
            <person name="Bennetzen J.L."/>
            <person name="Unver T."/>
            <person name="Budak H."/>
            <person name="Gulick P.J."/>
            <person name="Galiba G."/>
            <person name="Kalapos B."/>
            <person name="Nelson D.R."/>
            <person name="Li P."/>
            <person name="You F.M."/>
            <person name="Luo M.C."/>
            <person name="Dvorak J."/>
        </authorList>
    </citation>
    <scope>NUCLEOTIDE SEQUENCE [LARGE SCALE GENOMIC DNA]</scope>
    <source>
        <strain evidence="2">cv. AL8/78</strain>
    </source>
</reference>
<reference evidence="2" key="4">
    <citation type="submission" date="2019-03" db="UniProtKB">
        <authorList>
            <consortium name="EnsemblPlants"/>
        </authorList>
    </citation>
    <scope>IDENTIFICATION</scope>
</reference>
<reference evidence="3" key="2">
    <citation type="journal article" date="2017" name="Nat. Plants">
        <title>The Aegilops tauschii genome reveals multiple impacts of transposons.</title>
        <authorList>
            <person name="Zhao G."/>
            <person name="Zou C."/>
            <person name="Li K."/>
            <person name="Wang K."/>
            <person name="Li T."/>
            <person name="Gao L."/>
            <person name="Zhang X."/>
            <person name="Wang H."/>
            <person name="Yang Z."/>
            <person name="Liu X."/>
            <person name="Jiang W."/>
            <person name="Mao L."/>
            <person name="Kong X."/>
            <person name="Jiao Y."/>
            <person name="Jia J."/>
        </authorList>
    </citation>
    <scope>NUCLEOTIDE SEQUENCE [LARGE SCALE GENOMIC DNA]</scope>
    <source>
        <strain evidence="3">cv. AL8/78</strain>
    </source>
</reference>
<keyword evidence="1" id="KW-0732">Signal</keyword>
<dbReference type="Proteomes" id="UP000015105">
    <property type="component" value="Chromosome 2D"/>
</dbReference>
<reference evidence="2" key="3">
    <citation type="journal article" date="2017" name="Nature">
        <title>Genome sequence of the progenitor of the wheat D genome Aegilops tauschii.</title>
        <authorList>
            <person name="Luo M.C."/>
            <person name="Gu Y.Q."/>
            <person name="Puiu D."/>
            <person name="Wang H."/>
            <person name="Twardziok S.O."/>
            <person name="Deal K.R."/>
            <person name="Huo N."/>
            <person name="Zhu T."/>
            <person name="Wang L."/>
            <person name="Wang Y."/>
            <person name="McGuire P.E."/>
            <person name="Liu S."/>
            <person name="Long H."/>
            <person name="Ramasamy R.K."/>
            <person name="Rodriguez J.C."/>
            <person name="Van S.L."/>
            <person name="Yuan L."/>
            <person name="Wang Z."/>
            <person name="Xia Z."/>
            <person name="Xiao L."/>
            <person name="Anderson O.D."/>
            <person name="Ouyang S."/>
            <person name="Liang Y."/>
            <person name="Zimin A.V."/>
            <person name="Pertea G."/>
            <person name="Qi P."/>
            <person name="Bennetzen J.L."/>
            <person name="Dai X."/>
            <person name="Dawson M.W."/>
            <person name="Muller H.G."/>
            <person name="Kugler K."/>
            <person name="Rivarola-Duarte L."/>
            <person name="Spannagl M."/>
            <person name="Mayer K.F.X."/>
            <person name="Lu F.H."/>
            <person name="Bevan M.W."/>
            <person name="Leroy P."/>
            <person name="Li P."/>
            <person name="You F.M."/>
            <person name="Sun Q."/>
            <person name="Liu Z."/>
            <person name="Lyons E."/>
            <person name="Wicker T."/>
            <person name="Salzberg S.L."/>
            <person name="Devos K.M."/>
            <person name="Dvorak J."/>
        </authorList>
    </citation>
    <scope>NUCLEOTIDE SEQUENCE [LARGE SCALE GENOMIC DNA]</scope>
    <source>
        <strain evidence="2">cv. AL8/78</strain>
    </source>
</reference>
<reference evidence="3" key="1">
    <citation type="journal article" date="2014" name="Science">
        <title>Ancient hybridizations among the ancestral genomes of bread wheat.</title>
        <authorList>
            <consortium name="International Wheat Genome Sequencing Consortium,"/>
            <person name="Marcussen T."/>
            <person name="Sandve S.R."/>
            <person name="Heier L."/>
            <person name="Spannagl M."/>
            <person name="Pfeifer M."/>
            <person name="Jakobsen K.S."/>
            <person name="Wulff B.B."/>
            <person name="Steuernagel B."/>
            <person name="Mayer K.F."/>
            <person name="Olsen O.A."/>
        </authorList>
    </citation>
    <scope>NUCLEOTIDE SEQUENCE [LARGE SCALE GENOMIC DNA]</scope>
    <source>
        <strain evidence="3">cv. AL8/78</strain>
    </source>
</reference>
<proteinExistence type="predicted"/>
<keyword evidence="3" id="KW-1185">Reference proteome</keyword>
<feature type="chain" id="PRO_5019163954" evidence="1">
    <location>
        <begin position="24"/>
        <end position="49"/>
    </location>
</feature>
<feature type="signal peptide" evidence="1">
    <location>
        <begin position="1"/>
        <end position="23"/>
    </location>
</feature>
<sequence>MLTATQPLRGALLLLLVAGVAGGAPSLEFHHRFSARVRRWADARGHELP</sequence>
<accession>A0A453AGH0</accession>
<evidence type="ECO:0000256" key="1">
    <source>
        <dbReference type="SAM" id="SignalP"/>
    </source>
</evidence>
<protein>
    <submittedName>
        <fullName evidence="2">Uncharacterized protein</fullName>
    </submittedName>
</protein>
<name>A0A453AGH0_AEGTS</name>
<evidence type="ECO:0000313" key="3">
    <source>
        <dbReference type="Proteomes" id="UP000015105"/>
    </source>
</evidence>